<organism evidence="1 2">
    <name type="scientific">candidate division WOR-3 bacterium RBG_13_43_14</name>
    <dbReference type="NCBI Taxonomy" id="1802590"/>
    <lineage>
        <taxon>Bacteria</taxon>
        <taxon>Bacteria division WOR-3</taxon>
    </lineage>
</organism>
<dbReference type="Proteomes" id="UP000177025">
    <property type="component" value="Unassembled WGS sequence"/>
</dbReference>
<comment type="caution">
    <text evidence="1">The sequence shown here is derived from an EMBL/GenBank/DDBJ whole genome shotgun (WGS) entry which is preliminary data.</text>
</comment>
<proteinExistence type="predicted"/>
<evidence type="ECO:0000313" key="1">
    <source>
        <dbReference type="EMBL" id="OGC43021.1"/>
    </source>
</evidence>
<dbReference type="EMBL" id="MEUM01000040">
    <property type="protein sequence ID" value="OGC43021.1"/>
    <property type="molecule type" value="Genomic_DNA"/>
</dbReference>
<accession>A0A1F4UDK6</accession>
<protein>
    <recommendedName>
        <fullName evidence="3">DUF5683 domain-containing protein</fullName>
    </recommendedName>
</protein>
<sequence length="167" mass="18503">MIKKITIGICVIFIVFCQAQTETDDTQLINKPQEIKIIKTKIIVPKDPVLSGLLAAQLPGVGHIYCRKWIKGAIFLVGTASLYGIANECNKRAGDDSLSQEERDQNAALAGVLGIAGLTVHIWNVIDAINMAERYNRRLLEDNSQEIMRINFRYNGDKVSLGLAKSF</sequence>
<dbReference type="AlphaFoldDB" id="A0A1F4UDK6"/>
<gene>
    <name evidence="1" type="ORF">A2Y85_03055</name>
</gene>
<reference evidence="1 2" key="1">
    <citation type="journal article" date="2016" name="Nat. Commun.">
        <title>Thousands of microbial genomes shed light on interconnected biogeochemical processes in an aquifer system.</title>
        <authorList>
            <person name="Anantharaman K."/>
            <person name="Brown C.T."/>
            <person name="Hug L.A."/>
            <person name="Sharon I."/>
            <person name="Castelle C.J."/>
            <person name="Probst A.J."/>
            <person name="Thomas B.C."/>
            <person name="Singh A."/>
            <person name="Wilkins M.J."/>
            <person name="Karaoz U."/>
            <person name="Brodie E.L."/>
            <person name="Williams K.H."/>
            <person name="Hubbard S.S."/>
            <person name="Banfield J.F."/>
        </authorList>
    </citation>
    <scope>NUCLEOTIDE SEQUENCE [LARGE SCALE GENOMIC DNA]</scope>
</reference>
<name>A0A1F4UDK6_UNCW3</name>
<evidence type="ECO:0000313" key="2">
    <source>
        <dbReference type="Proteomes" id="UP000177025"/>
    </source>
</evidence>
<evidence type="ECO:0008006" key="3">
    <source>
        <dbReference type="Google" id="ProtNLM"/>
    </source>
</evidence>